<evidence type="ECO:0000256" key="9">
    <source>
        <dbReference type="ARBA" id="ARBA00009405"/>
    </source>
</evidence>
<sequence length="1056" mass="117397">MAAMAARALLCVAAALCPSLAAPRYRPDWASLDARPLPAWFDRAKVGVFVHWGVFSVPAWGSEWFWWHWQGQHDAAYERFVRRRFPPGTTYAEFAPHFTAYDFQPRQWAQLFQRAGARYVVLTTKHHEGFTNWGSPVSWNWNSVDTGPHRDLVGELGEALRESNLRYGLYHSLMEWFHPLYLADKQNGFKTQSFVLKKTMPELYDLVLKYKPDLIWSDGDWEAPDSYWNSTSFLAWLYNDSPVKDTVVVNDRWGRGCSCHHGGFYNCADKFRPGTLPDHKWEMCSSLDRLSWGYRSNMSLHEVMDEMSMIEELVQTVSLGGNYLLNVGPTKEGVIVPIFQERLLALGRWLETNGEAIYESQPWRVQMENTTDTVWYTSKGPVVFAIFLLWPLDSVLHLSSPIPCPGTQVSSAAAATGAYPKRVKVVEVGPRDGLQNEKNVVPTPVKINLINMLSETGLQVIEATSFVSPKWVPQMADHTEVMQGINKLPGISYPVLTPNLKGFQAAVAAGAKEVSIFGAASEKFTQKNINCSIEESLERFEEVMKAAKEVNIPVRGYVSCVLGCPYEGKISAAKVAEVSKKMYSMGCYEISLGDTIGVGTPGSMKEMLTVVMKEVPVGALAVHCHDTYGQALANILVALQMGVSVVDASVAGLGGCPYAQGASGNVATEDLVYMLNGLGIHTGVDLQKLMDTGTFICNALNRKTNSKGTMAEKILVTGGAGYIGSHCVLELLQAGYVPVVIDNFHNAIRGSEELPESLRRVQEIVHRPVLFQELDITDEAALQELFRKHQFSAVMHFAGLKAVGESVQKPLEYYRVNLTGTIQLLETMKAHGVRNIVFSSSATVYGDPKYLPLDENHPVGGCTNPYGKSKFFIEEMIRDLCKAERDWNAILLRYFNPIGAHESGMIGEDPQGIPNNLMPYVAQVAVGRREFLSVFGNDYKTDDGTGVRDYIHVVDLAKGHIAALKKLKENCGCKIYNLGTGTGYSVLQMVHAMEKASGREIKYRITARREGDVASCYADPALAERELGWKAAFGLDKMCEDLWRWQLQNPTGFSKN</sequence>
<evidence type="ECO:0000256" key="5">
    <source>
        <dbReference type="ARBA" id="ARBA00004071"/>
    </source>
</evidence>
<evidence type="ECO:0000256" key="18">
    <source>
        <dbReference type="ARBA" id="ARBA00023144"/>
    </source>
</evidence>
<dbReference type="NCBIfam" id="NF007956">
    <property type="entry name" value="PRK10675.1"/>
    <property type="match status" value="1"/>
</dbReference>
<dbReference type="EC" id="5.1.3.2" evidence="13"/>
<dbReference type="InterPro" id="IPR018526">
    <property type="entry name" value="Glyco_hydro_29_CS"/>
</dbReference>
<dbReference type="PANTHER" id="PTHR43725:SF47">
    <property type="entry name" value="UDP-GLUCOSE 4-EPIMERASE"/>
    <property type="match status" value="1"/>
</dbReference>
<dbReference type="CDD" id="cd05247">
    <property type="entry name" value="UDP_G4E_1_SDR_e"/>
    <property type="match status" value="1"/>
</dbReference>
<evidence type="ECO:0000313" key="28">
    <source>
        <dbReference type="Proteomes" id="UP000796761"/>
    </source>
</evidence>
<keyword evidence="19" id="KW-0325">Glycoprotein</keyword>
<keyword evidence="16" id="KW-0378">Hydrolase</keyword>
<comment type="catalytic activity">
    <reaction evidence="1">
        <text>UDP-N-acetyl-alpha-D-glucosamine = UDP-N-acetyl-alpha-D-galactosamine</text>
        <dbReference type="Rhea" id="RHEA:20517"/>
        <dbReference type="ChEBI" id="CHEBI:57705"/>
        <dbReference type="ChEBI" id="CHEBI:67138"/>
        <dbReference type="EC" id="5.1.3.7"/>
    </reaction>
</comment>
<evidence type="ECO:0000256" key="11">
    <source>
        <dbReference type="ARBA" id="ARBA00012910"/>
    </source>
</evidence>
<keyword evidence="17" id="KW-0520">NAD</keyword>
<evidence type="ECO:0000256" key="8">
    <source>
        <dbReference type="ARBA" id="ARBA00007951"/>
    </source>
</evidence>
<accession>A0A8K1LMA6</accession>
<dbReference type="InterPro" id="IPR000138">
    <property type="entry name" value="HMG_CoA_lyase_AS"/>
</dbReference>
<dbReference type="GO" id="GO:0005829">
    <property type="term" value="C:cytosol"/>
    <property type="evidence" value="ECO:0007669"/>
    <property type="project" value="TreeGrafter"/>
</dbReference>
<keyword evidence="15 25" id="KW-0732">Signal</keyword>
<dbReference type="UniPathway" id="UPA00896">
    <property type="reaction ID" value="UER00863"/>
</dbReference>
<dbReference type="InterPro" id="IPR005886">
    <property type="entry name" value="UDP_G4E"/>
</dbReference>
<keyword evidence="18" id="KW-0299">Galactose metabolism</keyword>
<keyword evidence="22" id="KW-0326">Glycosidase</keyword>
<dbReference type="Gene3D" id="3.40.50.720">
    <property type="entry name" value="NAD(P)-binding Rossmann-like Domain"/>
    <property type="match status" value="1"/>
</dbReference>
<dbReference type="SMART" id="SM00812">
    <property type="entry name" value="Alpha_L_fucos"/>
    <property type="match status" value="1"/>
</dbReference>
<dbReference type="InterPro" id="IPR057739">
    <property type="entry name" value="Glyco_hydro_29_N"/>
</dbReference>
<keyword evidence="20" id="KW-0413">Isomerase</keyword>
<dbReference type="GO" id="GO:0004419">
    <property type="term" value="F:hydroxymethylglutaryl-CoA lyase activity"/>
    <property type="evidence" value="ECO:0007669"/>
    <property type="project" value="UniProtKB-EC"/>
</dbReference>
<dbReference type="SUPFAM" id="SSF51569">
    <property type="entry name" value="Aldolase"/>
    <property type="match status" value="1"/>
</dbReference>
<dbReference type="NCBIfam" id="NF004283">
    <property type="entry name" value="PRK05692.1"/>
    <property type="match status" value="1"/>
</dbReference>
<dbReference type="GO" id="GO:0046872">
    <property type="term" value="F:metal ion binding"/>
    <property type="evidence" value="ECO:0007669"/>
    <property type="project" value="UniProtKB-KW"/>
</dbReference>
<dbReference type="AlphaFoldDB" id="A0A8K1LMA6"/>
<keyword evidence="14" id="KW-0479">Metal-binding</keyword>
<evidence type="ECO:0000256" key="12">
    <source>
        <dbReference type="ARBA" id="ARBA00013175"/>
    </source>
</evidence>
<dbReference type="EC" id="4.1.3.4" evidence="11"/>
<evidence type="ECO:0000256" key="6">
    <source>
        <dbReference type="ARBA" id="ARBA00004947"/>
    </source>
</evidence>
<evidence type="ECO:0000256" key="17">
    <source>
        <dbReference type="ARBA" id="ARBA00023027"/>
    </source>
</evidence>
<evidence type="ECO:0000259" key="26">
    <source>
        <dbReference type="PROSITE" id="PS50991"/>
    </source>
</evidence>
<dbReference type="EMBL" id="SWJQ01000197">
    <property type="protein sequence ID" value="TRZ19052.1"/>
    <property type="molecule type" value="Genomic_DNA"/>
</dbReference>
<dbReference type="PROSITE" id="PS01062">
    <property type="entry name" value="HMG_COA_LYASE"/>
    <property type="match status" value="1"/>
</dbReference>
<evidence type="ECO:0000256" key="10">
    <source>
        <dbReference type="ARBA" id="ARBA00012662"/>
    </source>
</evidence>
<dbReference type="InterPro" id="IPR013785">
    <property type="entry name" value="Aldolase_TIM"/>
</dbReference>
<dbReference type="InterPro" id="IPR036291">
    <property type="entry name" value="NAD(P)-bd_dom_sf"/>
</dbReference>
<dbReference type="PROSITE" id="PS00385">
    <property type="entry name" value="ALPHA_L_FUCOSIDASE"/>
    <property type="match status" value="1"/>
</dbReference>
<evidence type="ECO:0000313" key="27">
    <source>
        <dbReference type="EMBL" id="TRZ19052.1"/>
    </source>
</evidence>
<comment type="caution">
    <text evidence="27">The sequence shown here is derived from an EMBL/GenBank/DDBJ whole genome shotgun (WGS) entry which is preliminary data.</text>
</comment>
<dbReference type="InterPro" id="IPR016040">
    <property type="entry name" value="NAD(P)-bd_dom"/>
</dbReference>
<comment type="similarity">
    <text evidence="8">Belongs to the glycosyl hydrolase 29 family.</text>
</comment>
<reference evidence="27" key="1">
    <citation type="submission" date="2019-04" db="EMBL/GenBank/DDBJ databases">
        <title>Genome assembly of Zosterops borbonicus 15179.</title>
        <authorList>
            <person name="Leroy T."/>
            <person name="Anselmetti Y."/>
            <person name="Tilak M.-K."/>
            <person name="Nabholz B."/>
        </authorList>
    </citation>
    <scope>NUCLEOTIDE SEQUENCE</scope>
    <source>
        <strain evidence="27">HGM_15179</strain>
        <tissue evidence="27">Muscle</tissue>
    </source>
</reference>
<keyword evidence="18" id="KW-0119">Carbohydrate metabolism</keyword>
<feature type="domain" description="Pyruvate carboxyltransferase" evidence="26">
    <location>
        <begin position="423"/>
        <end position="690"/>
    </location>
</feature>
<feature type="chain" id="PRO_5035462964" description="UDP-N-acetylglucosamine 4-epimerase" evidence="25">
    <location>
        <begin position="22"/>
        <end position="1056"/>
    </location>
</feature>
<comment type="cofactor">
    <cofactor evidence="3">
        <name>NAD(+)</name>
        <dbReference type="ChEBI" id="CHEBI:57540"/>
    </cofactor>
</comment>
<evidence type="ECO:0000256" key="23">
    <source>
        <dbReference type="ARBA" id="ARBA00031827"/>
    </source>
</evidence>
<dbReference type="NCBIfam" id="TIGR01179">
    <property type="entry name" value="galE"/>
    <property type="match status" value="1"/>
</dbReference>
<dbReference type="GO" id="GO:0033499">
    <property type="term" value="P:galactose catabolic process via UDP-galactose, Leloir pathway"/>
    <property type="evidence" value="ECO:0007669"/>
    <property type="project" value="TreeGrafter"/>
</dbReference>
<dbReference type="FunFam" id="3.20.20.80:FF:000027">
    <property type="entry name" value="Alpha-L-fucosidase"/>
    <property type="match status" value="1"/>
</dbReference>
<comment type="pathway">
    <text evidence="6">Carbohydrate metabolism; galactose metabolism.</text>
</comment>
<evidence type="ECO:0000256" key="20">
    <source>
        <dbReference type="ARBA" id="ARBA00023235"/>
    </source>
</evidence>
<evidence type="ECO:0000256" key="2">
    <source>
        <dbReference type="ARBA" id="ARBA00000083"/>
    </source>
</evidence>
<evidence type="ECO:0000256" key="3">
    <source>
        <dbReference type="ARBA" id="ARBA00001911"/>
    </source>
</evidence>
<comment type="function">
    <text evidence="5">Alpha-L-fucosidase is responsible for hydrolyzing the alpha-1,6-linked fucose joined to the reducing-end N-acetylglucosamine of the carbohydrate moieties of glycoproteins.</text>
</comment>
<dbReference type="EC" id="3.2.1.51" evidence="10"/>
<evidence type="ECO:0000256" key="25">
    <source>
        <dbReference type="SAM" id="SignalP"/>
    </source>
</evidence>
<dbReference type="FunFam" id="3.20.20.70:FF:000038">
    <property type="entry name" value="Hydroxymethylglutaryl-CoA lyase, mitochondrial"/>
    <property type="match status" value="1"/>
</dbReference>
<dbReference type="InterPro" id="IPR031919">
    <property type="entry name" value="Fucosidase_C"/>
</dbReference>
<dbReference type="CDD" id="cd07938">
    <property type="entry name" value="DRE_TIM_HMGL"/>
    <property type="match status" value="1"/>
</dbReference>
<dbReference type="GO" id="GO:0004560">
    <property type="term" value="F:alpha-L-fucosidase activity"/>
    <property type="evidence" value="ECO:0007669"/>
    <property type="project" value="UniProtKB-EC"/>
</dbReference>
<dbReference type="InterPro" id="IPR000933">
    <property type="entry name" value="Glyco_hydro_29"/>
</dbReference>
<name>A0A8K1LMA6_9PASS</name>
<dbReference type="OrthoDB" id="9402762at2759"/>
<dbReference type="GO" id="GO:0003978">
    <property type="term" value="F:UDP-glucose 4-epimerase activity"/>
    <property type="evidence" value="ECO:0007669"/>
    <property type="project" value="UniProtKB-EC"/>
</dbReference>
<dbReference type="GO" id="GO:0006004">
    <property type="term" value="P:fucose metabolic process"/>
    <property type="evidence" value="ECO:0007669"/>
    <property type="project" value="InterPro"/>
</dbReference>
<dbReference type="PRINTS" id="PR00741">
    <property type="entry name" value="GLHYDRLASE29"/>
</dbReference>
<keyword evidence="21" id="KW-0456">Lyase</keyword>
<gene>
    <name evidence="27" type="ORF">HGM15179_008081</name>
</gene>
<dbReference type="InterPro" id="IPR017853">
    <property type="entry name" value="GH"/>
</dbReference>
<comment type="catalytic activity">
    <reaction evidence="24">
        <text>(3S)-3-hydroxy-3-methylglutaryl-CoA = acetoacetate + acetyl-CoA</text>
        <dbReference type="Rhea" id="RHEA:24404"/>
        <dbReference type="ChEBI" id="CHEBI:13705"/>
        <dbReference type="ChEBI" id="CHEBI:43074"/>
        <dbReference type="ChEBI" id="CHEBI:57288"/>
        <dbReference type="EC" id="4.1.3.4"/>
    </reaction>
</comment>
<evidence type="ECO:0000256" key="24">
    <source>
        <dbReference type="ARBA" id="ARBA00049877"/>
    </source>
</evidence>
<evidence type="ECO:0000256" key="19">
    <source>
        <dbReference type="ARBA" id="ARBA00023180"/>
    </source>
</evidence>
<comment type="similarity">
    <text evidence="9">Belongs to the HMG-CoA lyase family.</text>
</comment>
<evidence type="ECO:0000256" key="22">
    <source>
        <dbReference type="ARBA" id="ARBA00023295"/>
    </source>
</evidence>
<protein>
    <recommendedName>
        <fullName evidence="23">UDP-N-acetylglucosamine 4-epimerase</fullName>
        <ecNumber evidence="10">3.2.1.51</ecNumber>
        <ecNumber evidence="11">4.1.3.4</ecNumber>
        <ecNumber evidence="13">5.1.3.2</ecNumber>
        <ecNumber evidence="12">5.1.3.7</ecNumber>
    </recommendedName>
</protein>
<keyword evidence="28" id="KW-1185">Reference proteome</keyword>
<dbReference type="Gene3D" id="3.90.25.10">
    <property type="entry name" value="UDP-galactose 4-epimerase, domain 1"/>
    <property type="match status" value="1"/>
</dbReference>
<dbReference type="Proteomes" id="UP000796761">
    <property type="component" value="Unassembled WGS sequence"/>
</dbReference>
<organism evidence="27 28">
    <name type="scientific">Zosterops borbonicus</name>
    <dbReference type="NCBI Taxonomy" id="364589"/>
    <lineage>
        <taxon>Eukaryota</taxon>
        <taxon>Metazoa</taxon>
        <taxon>Chordata</taxon>
        <taxon>Craniata</taxon>
        <taxon>Vertebrata</taxon>
        <taxon>Euteleostomi</taxon>
        <taxon>Archelosauria</taxon>
        <taxon>Archosauria</taxon>
        <taxon>Dinosauria</taxon>
        <taxon>Saurischia</taxon>
        <taxon>Theropoda</taxon>
        <taxon>Coelurosauria</taxon>
        <taxon>Aves</taxon>
        <taxon>Neognathae</taxon>
        <taxon>Neoaves</taxon>
        <taxon>Telluraves</taxon>
        <taxon>Australaves</taxon>
        <taxon>Passeriformes</taxon>
        <taxon>Sylvioidea</taxon>
        <taxon>Zosteropidae</taxon>
        <taxon>Zosterops</taxon>
    </lineage>
</organism>
<proteinExistence type="inferred from homology"/>
<dbReference type="SUPFAM" id="SSF51735">
    <property type="entry name" value="NAD(P)-binding Rossmann-fold domains"/>
    <property type="match status" value="1"/>
</dbReference>
<dbReference type="InterPro" id="IPR016286">
    <property type="entry name" value="FUC_metazoa-typ"/>
</dbReference>
<dbReference type="Pfam" id="PF00682">
    <property type="entry name" value="HMGL-like"/>
    <property type="match status" value="1"/>
</dbReference>
<dbReference type="GO" id="GO:0003974">
    <property type="term" value="F:UDP-N-acetylglucosamine 4-epimerase activity"/>
    <property type="evidence" value="ECO:0007669"/>
    <property type="project" value="UniProtKB-EC"/>
</dbReference>
<dbReference type="PANTHER" id="PTHR43725">
    <property type="entry name" value="UDP-GLUCOSE 4-EPIMERASE"/>
    <property type="match status" value="1"/>
</dbReference>
<dbReference type="Pfam" id="PF01120">
    <property type="entry name" value="Alpha_L_fucos"/>
    <property type="match status" value="1"/>
</dbReference>
<dbReference type="SUPFAM" id="SSF51445">
    <property type="entry name" value="(Trans)glycosidases"/>
    <property type="match status" value="1"/>
</dbReference>
<dbReference type="Gene3D" id="3.20.20.80">
    <property type="entry name" value="Glycosidases"/>
    <property type="match status" value="1"/>
</dbReference>
<evidence type="ECO:0000256" key="15">
    <source>
        <dbReference type="ARBA" id="ARBA00022729"/>
    </source>
</evidence>
<evidence type="ECO:0000256" key="4">
    <source>
        <dbReference type="ARBA" id="ARBA00002760"/>
    </source>
</evidence>
<comment type="catalytic activity">
    <reaction evidence="2">
        <text>UDP-alpha-D-glucose = UDP-alpha-D-galactose</text>
        <dbReference type="Rhea" id="RHEA:22168"/>
        <dbReference type="ChEBI" id="CHEBI:58885"/>
        <dbReference type="ChEBI" id="CHEBI:66914"/>
        <dbReference type="EC" id="5.1.3.2"/>
    </reaction>
</comment>
<dbReference type="EC" id="5.1.3.7" evidence="12"/>
<evidence type="ECO:0000256" key="1">
    <source>
        <dbReference type="ARBA" id="ARBA00000014"/>
    </source>
</evidence>
<evidence type="ECO:0000256" key="7">
    <source>
        <dbReference type="ARBA" id="ARBA00005143"/>
    </source>
</evidence>
<dbReference type="Pfam" id="PF16363">
    <property type="entry name" value="GDP_Man_Dehyd"/>
    <property type="match status" value="1"/>
</dbReference>
<dbReference type="PROSITE" id="PS50991">
    <property type="entry name" value="PYR_CT"/>
    <property type="match status" value="1"/>
</dbReference>
<evidence type="ECO:0000256" key="16">
    <source>
        <dbReference type="ARBA" id="ARBA00022801"/>
    </source>
</evidence>
<evidence type="ECO:0000256" key="14">
    <source>
        <dbReference type="ARBA" id="ARBA00022723"/>
    </source>
</evidence>
<evidence type="ECO:0000256" key="13">
    <source>
        <dbReference type="ARBA" id="ARBA00013189"/>
    </source>
</evidence>
<dbReference type="Gene3D" id="3.20.20.70">
    <property type="entry name" value="Aldolase class I"/>
    <property type="match status" value="1"/>
</dbReference>
<comment type="function">
    <text evidence="4">Catalyzes two distinct but analogous reactions: the reversible epimerization of UDP-glucose to UDP-galactose and the reversible epimerization of UDP-N-acetylglucosamine to UDP-N-acetylgalactosamine. The reaction with UDP-Gal plays a critical role in the Leloir pathway of galactose catabolism in which galactose is converted to the glycolytic intermediate glucose 6-phosphate. It contributes to the catabolism of dietary galactose and enables the endogenous biosynthesis of both UDP-Gal and UDP-GalNAc when exogenous sources are limited. Both UDP-sugar interconversions are important in the synthesis of glycoproteins and glycolipids.</text>
</comment>
<dbReference type="Pfam" id="PF16757">
    <property type="entry name" value="Fucosidase_C"/>
    <property type="match status" value="1"/>
</dbReference>
<feature type="signal peptide" evidence="25">
    <location>
        <begin position="1"/>
        <end position="21"/>
    </location>
</feature>
<evidence type="ECO:0000256" key="21">
    <source>
        <dbReference type="ARBA" id="ARBA00023239"/>
    </source>
</evidence>
<comment type="pathway">
    <text evidence="7">Metabolic intermediate metabolism; (S)-3-hydroxy-3-methylglutaryl-CoA degradation; acetoacetate from (S)-3-hydroxy-3-methylglutaryl-CoA: step 1/1.</text>
</comment>
<dbReference type="InterPro" id="IPR000891">
    <property type="entry name" value="PYR_CT"/>
</dbReference>